<evidence type="ECO:0000313" key="5">
    <source>
        <dbReference type="Proteomes" id="UP000222310"/>
    </source>
</evidence>
<keyword evidence="1" id="KW-1133">Transmembrane helix</keyword>
<feature type="domain" description="H repeat-associated protein N-terminal" evidence="3">
    <location>
        <begin position="11"/>
        <end position="97"/>
    </location>
</feature>
<dbReference type="GO" id="GO:0003677">
    <property type="term" value="F:DNA binding"/>
    <property type="evidence" value="ECO:0007669"/>
    <property type="project" value="InterPro"/>
</dbReference>
<organism evidence="4 5">
    <name type="scientific">Nostoc linckia z8</name>
    <dbReference type="NCBI Taxonomy" id="1628746"/>
    <lineage>
        <taxon>Bacteria</taxon>
        <taxon>Bacillati</taxon>
        <taxon>Cyanobacteriota</taxon>
        <taxon>Cyanophyceae</taxon>
        <taxon>Nostocales</taxon>
        <taxon>Nostocaceae</taxon>
        <taxon>Nostoc</taxon>
    </lineage>
</organism>
<evidence type="ECO:0000259" key="2">
    <source>
        <dbReference type="Pfam" id="PF01609"/>
    </source>
</evidence>
<dbReference type="GO" id="GO:0006313">
    <property type="term" value="P:DNA transposition"/>
    <property type="evidence" value="ECO:0007669"/>
    <property type="project" value="InterPro"/>
</dbReference>
<dbReference type="InterPro" id="IPR047647">
    <property type="entry name" value="ISAs1_transpos"/>
</dbReference>
<dbReference type="Pfam" id="PF01609">
    <property type="entry name" value="DDE_Tnp_1"/>
    <property type="match status" value="1"/>
</dbReference>
<dbReference type="Pfam" id="PF13808">
    <property type="entry name" value="DDE_Tnp_1_assoc"/>
    <property type="match status" value="1"/>
</dbReference>
<keyword evidence="1" id="KW-0472">Membrane</keyword>
<dbReference type="EMBL" id="LAHD01000004">
    <property type="protein sequence ID" value="PHK06939.1"/>
    <property type="molecule type" value="Genomic_DNA"/>
</dbReference>
<proteinExistence type="predicted"/>
<comment type="caution">
    <text evidence="4">The sequence shown here is derived from an EMBL/GenBank/DDBJ whole genome shotgun (WGS) entry which is preliminary data.</text>
</comment>
<dbReference type="Proteomes" id="UP000222310">
    <property type="component" value="Unassembled WGS sequence"/>
</dbReference>
<dbReference type="InterPro" id="IPR051698">
    <property type="entry name" value="Transposase_11-like"/>
</dbReference>
<protein>
    <submittedName>
        <fullName evidence="4">Transposase</fullName>
    </submittedName>
</protein>
<gene>
    <name evidence="4" type="ORF">VF08_02715</name>
</gene>
<dbReference type="AlphaFoldDB" id="A0A9Q5ZGP3"/>
<dbReference type="RefSeq" id="WP_099068934.1">
    <property type="nucleotide sequence ID" value="NZ_LAHD01000004.1"/>
</dbReference>
<dbReference type="GO" id="GO:0004803">
    <property type="term" value="F:transposase activity"/>
    <property type="evidence" value="ECO:0007669"/>
    <property type="project" value="InterPro"/>
</dbReference>
<dbReference type="NCBIfam" id="NF033564">
    <property type="entry name" value="transpos_ISAs1"/>
    <property type="match status" value="1"/>
</dbReference>
<evidence type="ECO:0000259" key="3">
    <source>
        <dbReference type="Pfam" id="PF13808"/>
    </source>
</evidence>
<name>A0A9Q5ZGP3_NOSLI</name>
<keyword evidence="1" id="KW-0812">Transmembrane</keyword>
<evidence type="ECO:0000313" key="4">
    <source>
        <dbReference type="EMBL" id="PHK06939.1"/>
    </source>
</evidence>
<evidence type="ECO:0000256" key="1">
    <source>
        <dbReference type="SAM" id="Phobius"/>
    </source>
</evidence>
<dbReference type="PANTHER" id="PTHR30298:SF0">
    <property type="entry name" value="PROTEIN YBFL-RELATED"/>
    <property type="match status" value="1"/>
</dbReference>
<dbReference type="PANTHER" id="PTHR30298">
    <property type="entry name" value="H REPEAT-ASSOCIATED PREDICTED TRANSPOSASE"/>
    <property type="match status" value="1"/>
</dbReference>
<dbReference type="InterPro" id="IPR002559">
    <property type="entry name" value="Transposase_11"/>
</dbReference>
<sequence length="377" mass="42374">MKLKAKITIADHFAVMSDPRIDRTKRHKLIDILTIAICAVICGADSWVAIELYGCTKYEWLKTFLELPNGIPSHDTFARVFALINPQEFQLCFLNWVKSVHKITDGEVVAIDGKTLCGSRAQNSDQSAIQMVSAWATTNKLVLGQVKVDSQSNEITAIPELLKVLDLSGCIVTIDAIGCQKEIVKLITEQSADYVITLKKNQGNLYDSVESLFITAISKGFEGIEHSTYKTEDKGHGREEIRHYLMLSEIQKQLDPESAWSNFNSVGMVESVRKVDGKTEVETRYFISSLQGEAKQFGNSVRSHWGIENSLHWVLDVALREDDCRIRKDNAPQNFAVIRQIAVNLLGQEKRVKRGIKNKQFLAAMDNDYLLRVLALA</sequence>
<reference evidence="4 5" key="1">
    <citation type="submission" date="2015-02" db="EMBL/GenBank/DDBJ databases">
        <title>Nostoc linckia genome annotation.</title>
        <authorList>
            <person name="Zhou Z."/>
        </authorList>
    </citation>
    <scope>NUCLEOTIDE SEQUENCE [LARGE SCALE GENOMIC DNA]</scope>
    <source>
        <strain evidence="5">z8</strain>
    </source>
</reference>
<dbReference type="GeneID" id="57092444"/>
<dbReference type="InterPro" id="IPR032806">
    <property type="entry name" value="YbfD_N"/>
</dbReference>
<feature type="domain" description="Transposase IS4-like" evidence="2">
    <location>
        <begin position="105"/>
        <end position="345"/>
    </location>
</feature>
<feature type="transmembrane region" description="Helical" evidence="1">
    <location>
        <begin position="29"/>
        <end position="50"/>
    </location>
</feature>
<accession>A0A9Q5ZGP3</accession>